<dbReference type="NCBIfam" id="TIGR02823">
    <property type="entry name" value="oxido_YhdH"/>
    <property type="match status" value="1"/>
</dbReference>
<dbReference type="Proteomes" id="UP001519287">
    <property type="component" value="Unassembled WGS sequence"/>
</dbReference>
<dbReference type="InterPro" id="IPR020843">
    <property type="entry name" value="ER"/>
</dbReference>
<protein>
    <submittedName>
        <fullName evidence="2">YhdH/YhfP family quinone oxidoreductase</fullName>
    </submittedName>
</protein>
<sequence length="337" mass="35329">MLNDFTAWVHERTNDSFEISLKKIKLEELPAGDVLIKVAYSSLNYKDGLAFLPGGGQVLRSFPVVPGIDLAGTVVQSQDAAFRAGDRVLVTGYELGTASSGGYAEYARVPAKWIVPLPDELSFREAMGFGTAGLTAAIAVSRLEQSGLRPGAGEVLVTGASGGVGSMAVALLAQRGYTVVAASGKADAHAYLQMLGAARIIGRGELLQDESARKPLERQRWAAAIDSVGGDTLAGVLAAISYGGSVAACGLAGGGELKSTVLPFIIRGVSLLGIDSVYCPMDIRMLLWQLLSDDWKPAQMDALITKEITLEQVPQHAAAILSGSLIGRTVIRISEDV</sequence>
<dbReference type="EMBL" id="JAGGLB010000054">
    <property type="protein sequence ID" value="MBP1996654.1"/>
    <property type="molecule type" value="Genomic_DNA"/>
</dbReference>
<proteinExistence type="predicted"/>
<dbReference type="PANTHER" id="PTHR43677">
    <property type="entry name" value="SHORT-CHAIN DEHYDROGENASE/REDUCTASE"/>
    <property type="match status" value="1"/>
</dbReference>
<name>A0ABS4J9W7_9BACL</name>
<comment type="caution">
    <text evidence="2">The sequence shown here is derived from an EMBL/GenBank/DDBJ whole genome shotgun (WGS) entry which is preliminary data.</text>
</comment>
<dbReference type="InterPro" id="IPR013154">
    <property type="entry name" value="ADH-like_N"/>
</dbReference>
<feature type="domain" description="Enoyl reductase (ER)" evidence="1">
    <location>
        <begin position="12"/>
        <end position="331"/>
    </location>
</feature>
<dbReference type="SUPFAM" id="SSF50129">
    <property type="entry name" value="GroES-like"/>
    <property type="match status" value="1"/>
</dbReference>
<dbReference type="InterPro" id="IPR011032">
    <property type="entry name" value="GroES-like_sf"/>
</dbReference>
<dbReference type="CDD" id="cd05280">
    <property type="entry name" value="MDR_yhdh_yhfp"/>
    <property type="match status" value="1"/>
</dbReference>
<dbReference type="InterPro" id="IPR051397">
    <property type="entry name" value="Zn-ADH-like_protein"/>
</dbReference>
<dbReference type="SMART" id="SM00829">
    <property type="entry name" value="PKS_ER"/>
    <property type="match status" value="1"/>
</dbReference>
<dbReference type="SUPFAM" id="SSF51735">
    <property type="entry name" value="NAD(P)-binding Rossmann-fold domains"/>
    <property type="match status" value="1"/>
</dbReference>
<dbReference type="RefSeq" id="WP_209979306.1">
    <property type="nucleotide sequence ID" value="NZ_JAGGLB010000054.1"/>
</dbReference>
<dbReference type="Gene3D" id="3.90.180.10">
    <property type="entry name" value="Medium-chain alcohol dehydrogenases, catalytic domain"/>
    <property type="match status" value="1"/>
</dbReference>
<dbReference type="InterPro" id="IPR014188">
    <property type="entry name" value="Acrylyl-CoA_reductase_AcuI"/>
</dbReference>
<evidence type="ECO:0000259" key="1">
    <source>
        <dbReference type="SMART" id="SM00829"/>
    </source>
</evidence>
<dbReference type="InterPro" id="IPR013149">
    <property type="entry name" value="ADH-like_C"/>
</dbReference>
<evidence type="ECO:0000313" key="3">
    <source>
        <dbReference type="Proteomes" id="UP001519287"/>
    </source>
</evidence>
<dbReference type="InterPro" id="IPR036291">
    <property type="entry name" value="NAD(P)-bd_dom_sf"/>
</dbReference>
<accession>A0ABS4J9W7</accession>
<evidence type="ECO:0000313" key="2">
    <source>
        <dbReference type="EMBL" id="MBP1996654.1"/>
    </source>
</evidence>
<keyword evidence="3" id="KW-1185">Reference proteome</keyword>
<gene>
    <name evidence="2" type="ORF">J2Z66_008302</name>
</gene>
<dbReference type="Pfam" id="PF00107">
    <property type="entry name" value="ADH_zinc_N"/>
    <property type="match status" value="1"/>
</dbReference>
<dbReference type="PANTHER" id="PTHR43677:SF1">
    <property type="entry name" value="ACRYLYL-COA REDUCTASE ACUI-RELATED"/>
    <property type="match status" value="1"/>
</dbReference>
<organism evidence="2 3">
    <name type="scientific">Paenibacillus eucommiae</name>
    <dbReference type="NCBI Taxonomy" id="1355755"/>
    <lineage>
        <taxon>Bacteria</taxon>
        <taxon>Bacillati</taxon>
        <taxon>Bacillota</taxon>
        <taxon>Bacilli</taxon>
        <taxon>Bacillales</taxon>
        <taxon>Paenibacillaceae</taxon>
        <taxon>Paenibacillus</taxon>
    </lineage>
</organism>
<reference evidence="2 3" key="1">
    <citation type="submission" date="2021-03" db="EMBL/GenBank/DDBJ databases">
        <title>Genomic Encyclopedia of Type Strains, Phase IV (KMG-IV): sequencing the most valuable type-strain genomes for metagenomic binning, comparative biology and taxonomic classification.</title>
        <authorList>
            <person name="Goeker M."/>
        </authorList>
    </citation>
    <scope>NUCLEOTIDE SEQUENCE [LARGE SCALE GENOMIC DNA]</scope>
    <source>
        <strain evidence="2 3">DSM 26048</strain>
    </source>
</reference>
<dbReference type="Gene3D" id="3.40.50.720">
    <property type="entry name" value="NAD(P)-binding Rossmann-like Domain"/>
    <property type="match status" value="1"/>
</dbReference>
<dbReference type="Pfam" id="PF08240">
    <property type="entry name" value="ADH_N"/>
    <property type="match status" value="1"/>
</dbReference>